<reference evidence="2 3" key="1">
    <citation type="submission" date="2017-08" db="EMBL/GenBank/DDBJ databases">
        <title>Infants hospitalized years apart are colonized by the same room-sourced microbial strains.</title>
        <authorList>
            <person name="Brooks B."/>
            <person name="Olm M.R."/>
            <person name="Firek B.A."/>
            <person name="Baker R."/>
            <person name="Thomas B.C."/>
            <person name="Morowitz M.J."/>
            <person name="Banfield J.F."/>
        </authorList>
    </citation>
    <scope>NUCLEOTIDE SEQUENCE [LARGE SCALE GENOMIC DNA]</scope>
    <source>
        <strain evidence="2">S2_005_002_R2_29</strain>
    </source>
</reference>
<dbReference type="EMBL" id="QFQB01000105">
    <property type="protein sequence ID" value="PZQ44191.1"/>
    <property type="molecule type" value="Genomic_DNA"/>
</dbReference>
<dbReference type="InterPro" id="IPR023346">
    <property type="entry name" value="Lysozyme-like_dom_sf"/>
</dbReference>
<accession>A0A2W5MSD0</accession>
<evidence type="ECO:0000313" key="2">
    <source>
        <dbReference type="EMBL" id="PZQ44191.1"/>
    </source>
</evidence>
<name>A0A2W5MSD0_9BACT</name>
<proteinExistence type="predicted"/>
<dbReference type="InterPro" id="IPR008258">
    <property type="entry name" value="Transglycosylase_SLT_dom_1"/>
</dbReference>
<dbReference type="Gene3D" id="1.10.530.10">
    <property type="match status" value="1"/>
</dbReference>
<evidence type="ECO:0000313" key="3">
    <source>
        <dbReference type="Proteomes" id="UP000249417"/>
    </source>
</evidence>
<keyword evidence="2" id="KW-0969">Cilium</keyword>
<dbReference type="SUPFAM" id="SSF53955">
    <property type="entry name" value="Lysozyme-like"/>
    <property type="match status" value="1"/>
</dbReference>
<protein>
    <submittedName>
        <fullName evidence="2">Flagellar biosynthesis protein FlgJ</fullName>
    </submittedName>
</protein>
<feature type="domain" description="Transglycosylase SLT" evidence="1">
    <location>
        <begin position="67"/>
        <end position="122"/>
    </location>
</feature>
<comment type="caution">
    <text evidence="2">The sequence shown here is derived from an EMBL/GenBank/DDBJ whole genome shotgun (WGS) entry which is preliminary data.</text>
</comment>
<dbReference type="Pfam" id="PF01464">
    <property type="entry name" value="SLT"/>
    <property type="match status" value="1"/>
</dbReference>
<dbReference type="Proteomes" id="UP000249417">
    <property type="component" value="Unassembled WGS sequence"/>
</dbReference>
<organism evidence="2 3">
    <name type="scientific">Micavibrio aeruginosavorus</name>
    <dbReference type="NCBI Taxonomy" id="349221"/>
    <lineage>
        <taxon>Bacteria</taxon>
        <taxon>Pseudomonadati</taxon>
        <taxon>Bdellovibrionota</taxon>
        <taxon>Bdellovibrionia</taxon>
        <taxon>Bdellovibrionales</taxon>
        <taxon>Pseudobdellovibrionaceae</taxon>
        <taxon>Micavibrio</taxon>
    </lineage>
</organism>
<gene>
    <name evidence="2" type="ORF">DI551_10625</name>
</gene>
<keyword evidence="2" id="KW-0966">Cell projection</keyword>
<keyword evidence="2" id="KW-0282">Flagellum</keyword>
<sequence length="363" mass="40084">MCREYSNHVSRYKNMPRRGTCSGTHLETILMNDNKNHRRTQRRKMAQESIYNKALDAYNVPKNVYNAIKNAAAKTGVNFSYLLEKAAVESSFDTNAKAKTSSATGLYQFIESTWLTMVKEHGDKYGLEKYAAKIDDNNRVSDSKTRREILNLRKDPEIASLMAAEFDTGNYEQLKSNVGGDIGKTELYLAHFMGAGGASGFLNAMKKSPNMVAADIFPKEARANRNIFYDKTTGAPRSLSQVYALFDNKFQGSASGDVIQTAANDASTRALAQNAYAGSGTRNNAQAVAVQTEEDPFTRLASLMSTTNSYKARNYNTNNDSVLRLSSADNGSSRDGWQILPPSRYNSLSLSPAQMMMLSSFNA</sequence>
<evidence type="ECO:0000259" key="1">
    <source>
        <dbReference type="Pfam" id="PF01464"/>
    </source>
</evidence>
<dbReference type="AlphaFoldDB" id="A0A2W5MSD0"/>